<evidence type="ECO:0000313" key="1">
    <source>
        <dbReference type="EMBL" id="KAF6457207.1"/>
    </source>
</evidence>
<proteinExistence type="predicted"/>
<organism evidence="1 2">
    <name type="scientific">Rousettus aegyptiacus</name>
    <name type="common">Egyptian fruit bat</name>
    <name type="synonym">Pteropus aegyptiacus</name>
    <dbReference type="NCBI Taxonomy" id="9407"/>
    <lineage>
        <taxon>Eukaryota</taxon>
        <taxon>Metazoa</taxon>
        <taxon>Chordata</taxon>
        <taxon>Craniata</taxon>
        <taxon>Vertebrata</taxon>
        <taxon>Euteleostomi</taxon>
        <taxon>Mammalia</taxon>
        <taxon>Eutheria</taxon>
        <taxon>Laurasiatheria</taxon>
        <taxon>Chiroptera</taxon>
        <taxon>Yinpterochiroptera</taxon>
        <taxon>Pteropodoidea</taxon>
        <taxon>Pteropodidae</taxon>
        <taxon>Rousettinae</taxon>
        <taxon>Rousettus</taxon>
    </lineage>
</organism>
<comment type="caution">
    <text evidence="1">The sequence shown here is derived from an EMBL/GenBank/DDBJ whole genome shotgun (WGS) entry which is preliminary data.</text>
</comment>
<accession>A0A7J8GB52</accession>
<evidence type="ECO:0000313" key="2">
    <source>
        <dbReference type="Proteomes" id="UP000593571"/>
    </source>
</evidence>
<protein>
    <submittedName>
        <fullName evidence="1">Uncharacterized protein</fullName>
    </submittedName>
</protein>
<sequence length="165" mass="18136">MQTSSLADRILSALELRVGRPPCPYTPTRPLLCWSCPAALQSESRLAGSLYHPHPLLPAENPAEPLAAFHGVPEEGEAKRPAGDFAREPGIKLFDCWEAPSPSSPDPEISQQEGRLSWSLRWGRLWGEAGELHKGSFCCGAQGRGLQLRKHLQWFSLQAPAFLSN</sequence>
<dbReference type="EMBL" id="JACASE010000006">
    <property type="protein sequence ID" value="KAF6457207.1"/>
    <property type="molecule type" value="Genomic_DNA"/>
</dbReference>
<name>A0A7J8GB52_ROUAE</name>
<dbReference type="Proteomes" id="UP000593571">
    <property type="component" value="Unassembled WGS sequence"/>
</dbReference>
<gene>
    <name evidence="1" type="ORF">HJG63_011738</name>
</gene>
<keyword evidence="2" id="KW-1185">Reference proteome</keyword>
<dbReference type="AlphaFoldDB" id="A0A7J8GB52"/>
<reference evidence="1 2" key="1">
    <citation type="journal article" date="2020" name="Nature">
        <title>Six reference-quality genomes reveal evolution of bat adaptations.</title>
        <authorList>
            <person name="Jebb D."/>
            <person name="Huang Z."/>
            <person name="Pippel M."/>
            <person name="Hughes G.M."/>
            <person name="Lavrichenko K."/>
            <person name="Devanna P."/>
            <person name="Winkler S."/>
            <person name="Jermiin L.S."/>
            <person name="Skirmuntt E.C."/>
            <person name="Katzourakis A."/>
            <person name="Burkitt-Gray L."/>
            <person name="Ray D.A."/>
            <person name="Sullivan K.A.M."/>
            <person name="Roscito J.G."/>
            <person name="Kirilenko B.M."/>
            <person name="Davalos L.M."/>
            <person name="Corthals A.P."/>
            <person name="Power M.L."/>
            <person name="Jones G."/>
            <person name="Ransome R.D."/>
            <person name="Dechmann D.K.N."/>
            <person name="Locatelli A.G."/>
            <person name="Puechmaille S.J."/>
            <person name="Fedrigo O."/>
            <person name="Jarvis E.D."/>
            <person name="Hiller M."/>
            <person name="Vernes S.C."/>
            <person name="Myers E.W."/>
            <person name="Teeling E.C."/>
        </authorList>
    </citation>
    <scope>NUCLEOTIDE SEQUENCE [LARGE SCALE GENOMIC DNA]</scope>
    <source>
        <strain evidence="1">MRouAeg1</strain>
        <tissue evidence="1">Muscle</tissue>
    </source>
</reference>